<evidence type="ECO:0000313" key="1">
    <source>
        <dbReference type="EMBL" id="QCI67122.1"/>
    </source>
</evidence>
<accession>A0A4D7BGY1</accession>
<reference evidence="1 2" key="1">
    <citation type="submission" date="2019-04" db="EMBL/GenBank/DDBJ databases">
        <title>Phreatobacter aquaticus sp. nov.</title>
        <authorList>
            <person name="Choi A."/>
        </authorList>
    </citation>
    <scope>NUCLEOTIDE SEQUENCE [LARGE SCALE GENOMIC DNA]</scope>
    <source>
        <strain evidence="1 2">KCTC 52518</strain>
    </source>
</reference>
<dbReference type="RefSeq" id="WP_136962559.1">
    <property type="nucleotide sequence ID" value="NZ_CP039690.1"/>
</dbReference>
<dbReference type="EMBL" id="CP039690">
    <property type="protein sequence ID" value="QCI67122.1"/>
    <property type="molecule type" value="Genomic_DNA"/>
</dbReference>
<organism evidence="1 2">
    <name type="scientific">Phreatobacter stygius</name>
    <dbReference type="NCBI Taxonomy" id="1940610"/>
    <lineage>
        <taxon>Bacteria</taxon>
        <taxon>Pseudomonadati</taxon>
        <taxon>Pseudomonadota</taxon>
        <taxon>Alphaproteobacteria</taxon>
        <taxon>Hyphomicrobiales</taxon>
        <taxon>Phreatobacteraceae</taxon>
        <taxon>Phreatobacter</taxon>
    </lineage>
</organism>
<dbReference type="Proteomes" id="UP000298781">
    <property type="component" value="Chromosome"/>
</dbReference>
<gene>
    <name evidence="1" type="ORF">E8M01_24520</name>
</gene>
<protein>
    <submittedName>
        <fullName evidence="1">Uncharacterized protein</fullName>
    </submittedName>
</protein>
<keyword evidence="2" id="KW-1185">Reference proteome</keyword>
<dbReference type="KEGG" id="pstg:E8M01_24520"/>
<name>A0A4D7BGY1_9HYPH</name>
<sequence length="98" mass="10914">MTTTNKPGECSIATVERQLTAVVKAMVPMSEIPEALRRQPPIVLPLPQTITETSLNLRFSKILHQVLAQQKTIDRLGKNRARAMIPPHPQQGEQRLPG</sequence>
<proteinExistence type="predicted"/>
<evidence type="ECO:0000313" key="2">
    <source>
        <dbReference type="Proteomes" id="UP000298781"/>
    </source>
</evidence>
<dbReference type="AlphaFoldDB" id="A0A4D7BGY1"/>